<feature type="transmembrane region" description="Helical" evidence="12">
    <location>
        <begin position="417"/>
        <end position="440"/>
    </location>
</feature>
<feature type="transmembrane region" description="Helical" evidence="12">
    <location>
        <begin position="944"/>
        <end position="973"/>
    </location>
</feature>
<dbReference type="FunFam" id="1.20.1560.10:FF:000055">
    <property type="entry name" value="ABC multidrug transporter (Eurofung)"/>
    <property type="match status" value="1"/>
</dbReference>
<dbReference type="PANTHER" id="PTHR24223">
    <property type="entry name" value="ATP-BINDING CASSETTE SUB-FAMILY C"/>
    <property type="match status" value="1"/>
</dbReference>
<feature type="transmembrane region" description="Helical" evidence="12">
    <location>
        <begin position="113"/>
        <end position="132"/>
    </location>
</feature>
<evidence type="ECO:0000256" key="4">
    <source>
        <dbReference type="ARBA" id="ARBA00022475"/>
    </source>
</evidence>
<evidence type="ECO:0000256" key="2">
    <source>
        <dbReference type="ARBA" id="ARBA00009726"/>
    </source>
</evidence>
<evidence type="ECO:0000256" key="12">
    <source>
        <dbReference type="SAM" id="Phobius"/>
    </source>
</evidence>
<feature type="transmembrane region" description="Helical" evidence="12">
    <location>
        <begin position="1121"/>
        <end position="1154"/>
    </location>
</feature>
<dbReference type="PROSITE" id="PS50929">
    <property type="entry name" value="ABC_TM1F"/>
    <property type="match status" value="2"/>
</dbReference>
<dbReference type="PANTHER" id="PTHR24223:SF399">
    <property type="entry name" value="ABC TRANSPORTER ATNG"/>
    <property type="match status" value="1"/>
</dbReference>
<dbReference type="CDD" id="cd18580">
    <property type="entry name" value="ABC_6TM_ABCC_D2"/>
    <property type="match status" value="1"/>
</dbReference>
<dbReference type="Gene3D" id="1.20.1560.10">
    <property type="entry name" value="ABC transporter type 1, transmembrane domain"/>
    <property type="match status" value="2"/>
</dbReference>
<feature type="transmembrane region" description="Helical" evidence="12">
    <location>
        <begin position="289"/>
        <end position="307"/>
    </location>
</feature>
<dbReference type="Gene3D" id="3.40.50.300">
    <property type="entry name" value="P-loop containing nucleotide triphosphate hydrolases"/>
    <property type="match status" value="2"/>
</dbReference>
<comment type="subcellular location">
    <subcellularLocation>
        <location evidence="1">Cell membrane</location>
        <topology evidence="1">Multi-pass membrane protein</topology>
    </subcellularLocation>
</comment>
<organism evidence="15 16">
    <name type="scientific">Hyaloscypha hepaticicola</name>
    <dbReference type="NCBI Taxonomy" id="2082293"/>
    <lineage>
        <taxon>Eukaryota</taxon>
        <taxon>Fungi</taxon>
        <taxon>Dikarya</taxon>
        <taxon>Ascomycota</taxon>
        <taxon>Pezizomycotina</taxon>
        <taxon>Leotiomycetes</taxon>
        <taxon>Helotiales</taxon>
        <taxon>Hyaloscyphaceae</taxon>
        <taxon>Hyaloscypha</taxon>
    </lineage>
</organism>
<reference evidence="15 16" key="1">
    <citation type="submission" date="2016-05" db="EMBL/GenBank/DDBJ databases">
        <title>A degradative enzymes factory behind the ericoid mycorrhizal symbiosis.</title>
        <authorList>
            <consortium name="DOE Joint Genome Institute"/>
            <person name="Martino E."/>
            <person name="Morin E."/>
            <person name="Grelet G."/>
            <person name="Kuo A."/>
            <person name="Kohler A."/>
            <person name="Daghino S."/>
            <person name="Barry K."/>
            <person name="Choi C."/>
            <person name="Cichocki N."/>
            <person name="Clum A."/>
            <person name="Copeland A."/>
            <person name="Hainaut M."/>
            <person name="Haridas S."/>
            <person name="Labutti K."/>
            <person name="Lindquist E."/>
            <person name="Lipzen A."/>
            <person name="Khouja H.-R."/>
            <person name="Murat C."/>
            <person name="Ohm R."/>
            <person name="Olson A."/>
            <person name="Spatafora J."/>
            <person name="Veneault-Fourrey C."/>
            <person name="Henrissat B."/>
            <person name="Grigoriev I."/>
            <person name="Martin F."/>
            <person name="Perotto S."/>
        </authorList>
    </citation>
    <scope>NUCLEOTIDE SEQUENCE [LARGE SCALE GENOMIC DNA]</scope>
    <source>
        <strain evidence="15 16">UAMH 7357</strain>
    </source>
</reference>
<feature type="region of interest" description="Disordered" evidence="11">
    <location>
        <begin position="857"/>
        <end position="878"/>
    </location>
</feature>
<dbReference type="InterPro" id="IPR011527">
    <property type="entry name" value="ABC1_TM_dom"/>
</dbReference>
<dbReference type="Pfam" id="PF24357">
    <property type="entry name" value="TMD0_ABC"/>
    <property type="match status" value="1"/>
</dbReference>
<keyword evidence="6" id="KW-0547">Nucleotide-binding</keyword>
<dbReference type="InterPro" id="IPR003593">
    <property type="entry name" value="AAA+_ATPase"/>
</dbReference>
<dbReference type="SUPFAM" id="SSF90123">
    <property type="entry name" value="ABC transporter transmembrane region"/>
    <property type="match status" value="2"/>
</dbReference>
<accession>A0A2J6PV29</accession>
<keyword evidence="7" id="KW-0067">ATP-binding</keyword>
<dbReference type="GO" id="GO:0016887">
    <property type="term" value="F:ATP hydrolysis activity"/>
    <property type="evidence" value="ECO:0007669"/>
    <property type="project" value="InterPro"/>
</dbReference>
<keyword evidence="9 12" id="KW-0472">Membrane</keyword>
<evidence type="ECO:0000313" key="15">
    <source>
        <dbReference type="EMBL" id="PMD17885.1"/>
    </source>
</evidence>
<dbReference type="CDD" id="cd18579">
    <property type="entry name" value="ABC_6TM_ABCC_D1"/>
    <property type="match status" value="1"/>
</dbReference>
<comment type="similarity">
    <text evidence="2">Belongs to the ABC transporter superfamily. ABCC family. Conjugate transporter (TC 3.A.1.208) subfamily.</text>
</comment>
<dbReference type="SMART" id="SM00382">
    <property type="entry name" value="AAA"/>
    <property type="match status" value="2"/>
</dbReference>
<dbReference type="GO" id="GO:0140359">
    <property type="term" value="F:ABC-type transporter activity"/>
    <property type="evidence" value="ECO:0007669"/>
    <property type="project" value="InterPro"/>
</dbReference>
<dbReference type="PROSITE" id="PS00211">
    <property type="entry name" value="ABC_TRANSPORTER_1"/>
    <property type="match status" value="2"/>
</dbReference>
<dbReference type="FunFam" id="3.40.50.300:FF:002145">
    <property type="entry name" value="ABC transporter (MsbA subfamily)"/>
    <property type="match status" value="1"/>
</dbReference>
<dbReference type="GO" id="GO:0005886">
    <property type="term" value="C:plasma membrane"/>
    <property type="evidence" value="ECO:0007669"/>
    <property type="project" value="UniProtKB-SubCell"/>
</dbReference>
<protein>
    <submittedName>
        <fullName evidence="15">Putative multidrug resistance protein</fullName>
    </submittedName>
</protein>
<dbReference type="Pfam" id="PF00664">
    <property type="entry name" value="ABC_membrane"/>
    <property type="match status" value="2"/>
</dbReference>
<proteinExistence type="inferred from homology"/>
<sequence length="1465" mass="161379">MSLSLAQSPLVSVLTLENSHSQCTTDDSWGPFSNCRFDFTQLFEQCILSGTPSAILLLASTIRMHQLHRQDQKIVKNQLGLSKLVIAVTYVLFQLILLIFWARKPSLQNIGTIPEVAVNLAAAIAIVPLSYLEHSRSVRPSAVLEVYLVFSSLFELPHVRTLFLIDSGSSLGSILLADICCKVALLALEGQRKTSYLRLQYQPLSPESLSGIIDRSLLWWLNGVFSAQYLDFLDQYQLDPALATEKVGKKLQNAWDQRAATKGRFPLIWTMFRGLGGPFAHVLLPRSALIAFTFAQPCLITSVLQLLEKPEDTNSRVKGHFFVVATLLIYLGIAISSLHSNHALKRFITTFRGATVCLIYNKTLALKDGTYDASSAVTLMGNDVDRIAFCLEELNECWSRLVEIGIGLPLLTRQLGWVSVIPLVVVGLSTIGSSVVANLIGKSQRIWSDATQRRVKVTSSMLKEMKSVKMTGLSDILGNIVQIERVQETKRMESWAWIMVWLNVFSNIPNMLAPAATFGIYAIQAAIRGSETLNTVQAFTSLALVSLVSHPASRLLSAIPNTAGSIGCFDRIQAFLLAESHHESRQIAAEGYSSFNVTLSSPRRQALTSTDIPGTTIQSHESPAITIRNATIRPSKTADFILKDVDLSIEKGHLAILSGVVGVGKTTLLKAILGEIECSAGAIIVADKNIAYCSQSPWLVNGSIKQAICGFKKEEIDETWYQTVLTACDLNYDISKLPTGDHTIIGSRGVALSGGQKQRIAFARAIYAKSKIVILDDVLSSLDKQTESTVVSQLFGREGGFRIGLLRESGCTTILVTHSTQVLPLADQIILIDRDGGVQSRIPEVADQRGLDFSKLSDFGDNENSTLQGKEEELEPDTSRAEAEVEARDLKRRTGDLAVYKYYLKSIGSRNLIIFVLFVVLNVFSGSFSQLWLKWWTDIDGRQIALYASVYLVLAIGYSVGMGGYAWAMAVVIGPATGRRLHRVLLEVVLKAPQSFFVATDLGSILNRFTQDMSLIEGQLAYGVLATVSNLFSTLAEAAFIATGSPFVVIALPPLFFVMYHLQKVYLRTSRQLRHLELESRSPVYSHFLETLEGLSTIRAFGWERESRVLFRERVDDSQKAYYLMFCIQNWLSLVLDLIAAGMAVTVVTLALNLRQWTSPGLLGVAMNNVLSFNLSLSAFLSGWTVLETSLGAIARLKDFEAETGDENKPWENIVPSENWPSRGLLEIEAVCVEYNDSIKALKNISLKVLPGQRVSICGRTGSGKSTLLSTLLRLQDLASGTIKLDSLDLSHLPRSTIRQLIISIPQDPIQINGTLRFNTDPFGLCTDTQIISALKKVDLWSLLDERGGLDAELLPDTLSKGQLQLLALARTLLRRSKLVLMDEATSNIDSETARRIDGILREEFRNSTILTVAHRRETILSADVVVVMELGEIVEVGEPENLMRSEGSRLRALLEDKNGVGAVI</sequence>
<dbReference type="SUPFAM" id="SSF52540">
    <property type="entry name" value="P-loop containing nucleoside triphosphate hydrolases"/>
    <property type="match status" value="2"/>
</dbReference>
<keyword evidence="3" id="KW-0813">Transport</keyword>
<dbReference type="GO" id="GO:0005524">
    <property type="term" value="F:ATP binding"/>
    <property type="evidence" value="ECO:0007669"/>
    <property type="project" value="UniProtKB-KW"/>
</dbReference>
<evidence type="ECO:0000256" key="5">
    <source>
        <dbReference type="ARBA" id="ARBA00022692"/>
    </source>
</evidence>
<dbReference type="InterPro" id="IPR044726">
    <property type="entry name" value="ABCC_6TM_D2"/>
</dbReference>
<keyword evidence="10" id="KW-0325">Glycoprotein</keyword>
<dbReference type="InterPro" id="IPR017871">
    <property type="entry name" value="ABC_transporter-like_CS"/>
</dbReference>
<keyword evidence="5 12" id="KW-0812">Transmembrane</keyword>
<keyword evidence="4" id="KW-1003">Cell membrane</keyword>
<dbReference type="InterPro" id="IPR036640">
    <property type="entry name" value="ABC1_TM_sf"/>
</dbReference>
<feature type="transmembrane region" description="Helical" evidence="12">
    <location>
        <begin position="80"/>
        <end position="101"/>
    </location>
</feature>
<dbReference type="STRING" id="1745343.A0A2J6PV29"/>
<feature type="transmembrane region" description="Helical" evidence="12">
    <location>
        <begin position="1038"/>
        <end position="1062"/>
    </location>
</feature>
<dbReference type="InterPro" id="IPR044746">
    <property type="entry name" value="ABCC_6TM_D1"/>
</dbReference>
<evidence type="ECO:0000313" key="16">
    <source>
        <dbReference type="Proteomes" id="UP000235672"/>
    </source>
</evidence>
<dbReference type="CDD" id="cd03250">
    <property type="entry name" value="ABCC_MRP_domain1"/>
    <property type="match status" value="1"/>
</dbReference>
<evidence type="ECO:0000256" key="11">
    <source>
        <dbReference type="SAM" id="MobiDB-lite"/>
    </source>
</evidence>
<evidence type="ECO:0000259" key="14">
    <source>
        <dbReference type="PROSITE" id="PS50929"/>
    </source>
</evidence>
<dbReference type="EMBL" id="KZ613497">
    <property type="protein sequence ID" value="PMD17885.1"/>
    <property type="molecule type" value="Genomic_DNA"/>
</dbReference>
<evidence type="ECO:0000256" key="8">
    <source>
        <dbReference type="ARBA" id="ARBA00022989"/>
    </source>
</evidence>
<name>A0A2J6PV29_9HELO</name>
<feature type="transmembrane region" description="Helical" evidence="12">
    <location>
        <begin position="319"/>
        <end position="338"/>
    </location>
</feature>
<gene>
    <name evidence="15" type="ORF">NA56DRAFT_631189</name>
</gene>
<dbReference type="PROSITE" id="PS50893">
    <property type="entry name" value="ABC_TRANSPORTER_2"/>
    <property type="match status" value="2"/>
</dbReference>
<evidence type="ECO:0000256" key="1">
    <source>
        <dbReference type="ARBA" id="ARBA00004651"/>
    </source>
</evidence>
<feature type="domain" description="ABC transporter" evidence="13">
    <location>
        <begin position="627"/>
        <end position="859"/>
    </location>
</feature>
<keyword evidence="8 12" id="KW-1133">Transmembrane helix</keyword>
<feature type="transmembrane region" description="Helical" evidence="12">
    <location>
        <begin position="912"/>
        <end position="932"/>
    </location>
</feature>
<dbReference type="InterPro" id="IPR056227">
    <property type="entry name" value="TMD0_ABC"/>
</dbReference>
<dbReference type="InterPro" id="IPR027417">
    <property type="entry name" value="P-loop_NTPase"/>
</dbReference>
<evidence type="ECO:0000256" key="7">
    <source>
        <dbReference type="ARBA" id="ARBA00022840"/>
    </source>
</evidence>
<dbReference type="InterPro" id="IPR050173">
    <property type="entry name" value="ABC_transporter_C-like"/>
</dbReference>
<dbReference type="Proteomes" id="UP000235672">
    <property type="component" value="Unassembled WGS sequence"/>
</dbReference>
<evidence type="ECO:0000256" key="3">
    <source>
        <dbReference type="ARBA" id="ARBA00022448"/>
    </source>
</evidence>
<evidence type="ECO:0000256" key="10">
    <source>
        <dbReference type="ARBA" id="ARBA00023180"/>
    </source>
</evidence>
<keyword evidence="16" id="KW-1185">Reference proteome</keyword>
<dbReference type="OrthoDB" id="6500128at2759"/>
<evidence type="ECO:0000259" key="13">
    <source>
        <dbReference type="PROSITE" id="PS50893"/>
    </source>
</evidence>
<dbReference type="InterPro" id="IPR003439">
    <property type="entry name" value="ABC_transporter-like_ATP-bd"/>
</dbReference>
<evidence type="ECO:0000256" key="9">
    <source>
        <dbReference type="ARBA" id="ARBA00023136"/>
    </source>
</evidence>
<feature type="domain" description="ABC transmembrane type-1" evidence="14">
    <location>
        <begin position="291"/>
        <end position="564"/>
    </location>
</feature>
<feature type="domain" description="ABC transmembrane type-1" evidence="14">
    <location>
        <begin position="913"/>
        <end position="1189"/>
    </location>
</feature>
<evidence type="ECO:0000256" key="6">
    <source>
        <dbReference type="ARBA" id="ARBA00022741"/>
    </source>
</evidence>
<dbReference type="FunFam" id="1.20.1560.10:FF:000066">
    <property type="entry name" value="ABC multidrug transporter (Eurofung)"/>
    <property type="match status" value="1"/>
</dbReference>
<feature type="domain" description="ABC transporter" evidence="13">
    <location>
        <begin position="1226"/>
        <end position="1456"/>
    </location>
</feature>
<dbReference type="Pfam" id="PF00005">
    <property type="entry name" value="ABC_tran"/>
    <property type="match status" value="2"/>
</dbReference>